<dbReference type="STRING" id="79200.A0A164ZR13"/>
<dbReference type="GO" id="GO:0004497">
    <property type="term" value="F:monooxygenase activity"/>
    <property type="evidence" value="ECO:0007669"/>
    <property type="project" value="UniProtKB-KW"/>
</dbReference>
<evidence type="ECO:0000256" key="2">
    <source>
        <dbReference type="ARBA" id="ARBA00010617"/>
    </source>
</evidence>
<sequence length="870" mass="99451">MASLFVIIFLTVACFKVLYSVIWVPWRIQQLFRKQGVNGPNYRPFYGNTAEMTHMTKEALSKSISSLNHDILHRVSPDYYQWSAKYGKTFLCWFGMRPRLVLVDPDMIKDVMLKTTDTNDRDDYNPLSRLLFAQGLPGLMGHKWAAHRKIEAPAFNVDRIKAWVPGIVATVTIMLNNWEQKIGEKIEFEVDVHQEIHNLSAEVISEIAIGSDFEEGRRIFEILQQQEILAHQAMHNVYIPGFRFLPTKMNKLRWRLEKESRDIMRMVVERHGKTSENSTNVLSRLMPGSNMNKHGPGLEIEEIIDECKTIFYGGKEAVANALAWALLLLAQHQEWQNKAREEVLRVCKGNEHLAAENLQELKIVGLIIKETLRLYPVDNSISRRTLKNVKVGSLNIPAGTEVSLLTYSQNILIRHHYTINSSLCPPSSQNTMSILILMITLIFLGVFLKFLHLVLWVPWRIQQHFKKQGIEGPGYCPIFGNSREIMKMTIEAESKSIPFNQDILHRIAPHYYQWSAKYGKTFLFWFGMKPRLAVADPEMVKMILPNSSSDTFDKIGFNPLAGVLIGQGLNGLVGEKWTLHRKIASPAFNMERVKAWVPEMVASVVKMMEKWEEQSRGKDHCELEMQNEFHDLIAEILSKTAFSSSFEEGKHIFQLQEQQVGLALLALRSVYFPGFRFLPTKTNRLRWSLEKQTRDSIRKIIRTNEKTRDNSKNLLNQLMSANMNELGQVGWILDETLRLYPPIANMTRKTTKKVVVGGLNIPAGTEFYLAVAAIHHDEEIWGADAKEFNPSRFSGTCSRHLASYMPFGLGSRICIGQNLAVVEAKIILATILKKFAFVVSPSYVHAPVMSFTVQPQYGAHVLVQKILNED</sequence>
<comment type="caution">
    <text evidence="12">The sequence shown here is derived from an EMBL/GenBank/DDBJ whole genome shotgun (WGS) entry which is preliminary data.</text>
</comment>
<dbReference type="PANTHER" id="PTHR24282">
    <property type="entry name" value="CYTOCHROME P450 FAMILY MEMBER"/>
    <property type="match status" value="1"/>
</dbReference>
<keyword evidence="10 11" id="KW-0472">Membrane</keyword>
<keyword evidence="8" id="KW-0408">Iron</keyword>
<dbReference type="Pfam" id="PF00067">
    <property type="entry name" value="p450"/>
    <property type="match status" value="2"/>
</dbReference>
<dbReference type="GO" id="GO:0005506">
    <property type="term" value="F:iron ion binding"/>
    <property type="evidence" value="ECO:0007669"/>
    <property type="project" value="InterPro"/>
</dbReference>
<keyword evidence="9" id="KW-0503">Monooxygenase</keyword>
<protein>
    <recommendedName>
        <fullName evidence="13">Cytochrome P450</fullName>
    </recommendedName>
</protein>
<keyword evidence="3" id="KW-0349">Heme</keyword>
<dbReference type="Gene3D" id="1.10.630.10">
    <property type="entry name" value="Cytochrome P450"/>
    <property type="match status" value="3"/>
</dbReference>
<keyword evidence="5" id="KW-0479">Metal-binding</keyword>
<dbReference type="EMBL" id="LNRQ01000005">
    <property type="protein sequence ID" value="KZM96274.1"/>
    <property type="molecule type" value="Genomic_DNA"/>
</dbReference>
<evidence type="ECO:0000256" key="1">
    <source>
        <dbReference type="ARBA" id="ARBA00004370"/>
    </source>
</evidence>
<evidence type="ECO:0000256" key="11">
    <source>
        <dbReference type="SAM" id="Phobius"/>
    </source>
</evidence>
<keyword evidence="6 11" id="KW-1133">Transmembrane helix</keyword>
<dbReference type="PANTHER" id="PTHR24282:SF211">
    <property type="entry name" value="CYTOCHROME P450-RELATED"/>
    <property type="match status" value="1"/>
</dbReference>
<dbReference type="GO" id="GO:0016705">
    <property type="term" value="F:oxidoreductase activity, acting on paired donors, with incorporation or reduction of molecular oxygen"/>
    <property type="evidence" value="ECO:0007669"/>
    <property type="project" value="InterPro"/>
</dbReference>
<dbReference type="PROSITE" id="PS00086">
    <property type="entry name" value="CYTOCHROME_P450"/>
    <property type="match status" value="1"/>
</dbReference>
<dbReference type="GO" id="GO:0020037">
    <property type="term" value="F:heme binding"/>
    <property type="evidence" value="ECO:0007669"/>
    <property type="project" value="InterPro"/>
</dbReference>
<dbReference type="InterPro" id="IPR036396">
    <property type="entry name" value="Cyt_P450_sf"/>
</dbReference>
<dbReference type="SUPFAM" id="SSF48264">
    <property type="entry name" value="Cytochrome P450"/>
    <property type="match status" value="2"/>
</dbReference>
<evidence type="ECO:0000256" key="9">
    <source>
        <dbReference type="ARBA" id="ARBA00023033"/>
    </source>
</evidence>
<organism evidence="12">
    <name type="scientific">Daucus carota subsp. sativus</name>
    <name type="common">Carrot</name>
    <dbReference type="NCBI Taxonomy" id="79200"/>
    <lineage>
        <taxon>Eukaryota</taxon>
        <taxon>Viridiplantae</taxon>
        <taxon>Streptophyta</taxon>
        <taxon>Embryophyta</taxon>
        <taxon>Tracheophyta</taxon>
        <taxon>Spermatophyta</taxon>
        <taxon>Magnoliopsida</taxon>
        <taxon>eudicotyledons</taxon>
        <taxon>Gunneridae</taxon>
        <taxon>Pentapetalae</taxon>
        <taxon>asterids</taxon>
        <taxon>campanulids</taxon>
        <taxon>Apiales</taxon>
        <taxon>Apiaceae</taxon>
        <taxon>Apioideae</taxon>
        <taxon>Scandiceae</taxon>
        <taxon>Daucinae</taxon>
        <taxon>Daucus</taxon>
        <taxon>Daucus sect. Daucus</taxon>
    </lineage>
</organism>
<evidence type="ECO:0000256" key="10">
    <source>
        <dbReference type="ARBA" id="ARBA00023136"/>
    </source>
</evidence>
<keyword evidence="4 11" id="KW-0812">Transmembrane</keyword>
<dbReference type="InterPro" id="IPR050665">
    <property type="entry name" value="Cytochrome_P450_Monooxygen"/>
</dbReference>
<evidence type="ECO:0000256" key="3">
    <source>
        <dbReference type="ARBA" id="ARBA00022617"/>
    </source>
</evidence>
<evidence type="ECO:0000256" key="7">
    <source>
        <dbReference type="ARBA" id="ARBA00023002"/>
    </source>
</evidence>
<proteinExistence type="inferred from homology"/>
<dbReference type="PRINTS" id="PR00385">
    <property type="entry name" value="P450"/>
</dbReference>
<comment type="subcellular location">
    <subcellularLocation>
        <location evidence="1">Membrane</location>
    </subcellularLocation>
</comment>
<evidence type="ECO:0000256" key="8">
    <source>
        <dbReference type="ARBA" id="ARBA00023004"/>
    </source>
</evidence>
<dbReference type="InterPro" id="IPR002401">
    <property type="entry name" value="Cyt_P450_E_grp-I"/>
</dbReference>
<keyword evidence="7" id="KW-0560">Oxidoreductase</keyword>
<name>A0A164ZR13_DAUCS</name>
<dbReference type="PRINTS" id="PR00463">
    <property type="entry name" value="EP450I"/>
</dbReference>
<evidence type="ECO:0000313" key="12">
    <source>
        <dbReference type="EMBL" id="KZM96274.1"/>
    </source>
</evidence>
<dbReference type="AlphaFoldDB" id="A0A164ZR13"/>
<gene>
    <name evidence="12" type="ORF">DCAR_019516</name>
</gene>
<dbReference type="InterPro" id="IPR001128">
    <property type="entry name" value="Cyt_P450"/>
</dbReference>
<evidence type="ECO:0000256" key="6">
    <source>
        <dbReference type="ARBA" id="ARBA00022989"/>
    </source>
</evidence>
<dbReference type="Gramene" id="KZM96274">
    <property type="protein sequence ID" value="KZM96274"/>
    <property type="gene ID" value="DCAR_019516"/>
</dbReference>
<accession>A0A164ZR13</accession>
<dbReference type="OMA" id="MSKWDAK"/>
<dbReference type="GO" id="GO:0016020">
    <property type="term" value="C:membrane"/>
    <property type="evidence" value="ECO:0007669"/>
    <property type="project" value="UniProtKB-SubCell"/>
</dbReference>
<evidence type="ECO:0000256" key="5">
    <source>
        <dbReference type="ARBA" id="ARBA00022723"/>
    </source>
</evidence>
<reference evidence="12" key="1">
    <citation type="journal article" date="2016" name="Nat. Genet.">
        <title>A high-quality carrot genome assembly provides new insights into carotenoid accumulation and asterid genome evolution.</title>
        <authorList>
            <person name="Iorizzo M."/>
            <person name="Ellison S."/>
            <person name="Senalik D."/>
            <person name="Zeng P."/>
            <person name="Satapoomin P."/>
            <person name="Huang J."/>
            <person name="Bowman M."/>
            <person name="Iovene M."/>
            <person name="Sanseverino W."/>
            <person name="Cavagnaro P."/>
            <person name="Yildiz M."/>
            <person name="Macko-Podgorni A."/>
            <person name="Moranska E."/>
            <person name="Grzebelus E."/>
            <person name="Grzebelus D."/>
            <person name="Ashrafi H."/>
            <person name="Zheng Z."/>
            <person name="Cheng S."/>
            <person name="Spooner D."/>
            <person name="Van Deynze A."/>
            <person name="Simon P."/>
        </authorList>
    </citation>
    <scope>NUCLEOTIDE SEQUENCE [LARGE SCALE GENOMIC DNA]</scope>
    <source>
        <tissue evidence="12">Leaf</tissue>
    </source>
</reference>
<dbReference type="InterPro" id="IPR017972">
    <property type="entry name" value="Cyt_P450_CS"/>
</dbReference>
<comment type="similarity">
    <text evidence="2">Belongs to the cytochrome P450 family.</text>
</comment>
<feature type="transmembrane region" description="Helical" evidence="11">
    <location>
        <begin position="434"/>
        <end position="457"/>
    </location>
</feature>
<evidence type="ECO:0000256" key="4">
    <source>
        <dbReference type="ARBA" id="ARBA00022692"/>
    </source>
</evidence>
<evidence type="ECO:0008006" key="13">
    <source>
        <dbReference type="Google" id="ProtNLM"/>
    </source>
</evidence>